<dbReference type="SMART" id="SM00829">
    <property type="entry name" value="PKS_ER"/>
    <property type="match status" value="1"/>
</dbReference>
<dbReference type="AlphaFoldDB" id="A0A9P4VRY3"/>
<dbReference type="FunFam" id="3.40.50.720:FF:000121">
    <property type="entry name" value="Prostaglandin reductase 2"/>
    <property type="match status" value="1"/>
</dbReference>
<organism evidence="3 4">
    <name type="scientific">Patellaria atrata CBS 101060</name>
    <dbReference type="NCBI Taxonomy" id="1346257"/>
    <lineage>
        <taxon>Eukaryota</taxon>
        <taxon>Fungi</taxon>
        <taxon>Dikarya</taxon>
        <taxon>Ascomycota</taxon>
        <taxon>Pezizomycotina</taxon>
        <taxon>Dothideomycetes</taxon>
        <taxon>Dothideomycetes incertae sedis</taxon>
        <taxon>Patellariales</taxon>
        <taxon>Patellariaceae</taxon>
        <taxon>Patellaria</taxon>
    </lineage>
</organism>
<dbReference type="InterPro" id="IPR041694">
    <property type="entry name" value="ADH_N_2"/>
</dbReference>
<dbReference type="InterPro" id="IPR013149">
    <property type="entry name" value="ADH-like_C"/>
</dbReference>
<name>A0A9P4VRY3_9PEZI</name>
<dbReference type="InterPro" id="IPR020843">
    <property type="entry name" value="ER"/>
</dbReference>
<dbReference type="PANTHER" id="PTHR43205:SF19">
    <property type="entry name" value="ENOYL REDUCTASE (ER) DOMAIN-CONTAINING PROTEIN"/>
    <property type="match status" value="1"/>
</dbReference>
<evidence type="ECO:0000313" key="3">
    <source>
        <dbReference type="EMBL" id="KAF2841468.1"/>
    </source>
</evidence>
<sequence>MSAPRTTKHITLAAHPKGPVNIEGPEANFTLKTSDLPSLKDNQVLLKTIYLSNDPAQRGWINYYPDPSRLYAPPVKVNETMRALGIGEVLESKSEKFPVGTKVAATVGWTEYAVLDAAALTPLPELPGGLGITHYLGALGGPGITAYYGLTEIAEAKSEDVVVVSGAAGATGSMAVQVAAKLIGCKRVIGIAGSEEKCRWVESLGAYKCLNYKSPTFKKDLRAATEGYVDVFFDNVGGEILDLMLARMAKFGRVALCGAISGYNASRENSMGLRNYFELISMRVKIQGFIVFDYFSRRQEALSAYRKALQEGKLLLSDMNETVVETKFEDIPKTWIKLFEGGNTGKLVTKLV</sequence>
<dbReference type="GO" id="GO:0016628">
    <property type="term" value="F:oxidoreductase activity, acting on the CH-CH group of donors, NAD or NADP as acceptor"/>
    <property type="evidence" value="ECO:0007669"/>
    <property type="project" value="InterPro"/>
</dbReference>
<proteinExistence type="predicted"/>
<keyword evidence="1" id="KW-0560">Oxidoreductase</keyword>
<dbReference type="PANTHER" id="PTHR43205">
    <property type="entry name" value="PROSTAGLANDIN REDUCTASE"/>
    <property type="match status" value="1"/>
</dbReference>
<dbReference type="InterPro" id="IPR036291">
    <property type="entry name" value="NAD(P)-bd_dom_sf"/>
</dbReference>
<dbReference type="Pfam" id="PF00107">
    <property type="entry name" value="ADH_zinc_N"/>
    <property type="match status" value="1"/>
</dbReference>
<evidence type="ECO:0000259" key="2">
    <source>
        <dbReference type="SMART" id="SM00829"/>
    </source>
</evidence>
<dbReference type="InterPro" id="IPR011032">
    <property type="entry name" value="GroES-like_sf"/>
</dbReference>
<dbReference type="EMBL" id="MU006091">
    <property type="protein sequence ID" value="KAF2841468.1"/>
    <property type="molecule type" value="Genomic_DNA"/>
</dbReference>
<dbReference type="InterPro" id="IPR045010">
    <property type="entry name" value="MDR_fam"/>
</dbReference>
<dbReference type="Pfam" id="PF16884">
    <property type="entry name" value="ADH_N_2"/>
    <property type="match status" value="1"/>
</dbReference>
<feature type="domain" description="Enoyl reductase (ER)" evidence="2">
    <location>
        <begin position="24"/>
        <end position="349"/>
    </location>
</feature>
<protein>
    <submittedName>
        <fullName evidence="3">NAD(P)-binding protein</fullName>
    </submittedName>
</protein>
<dbReference type="Proteomes" id="UP000799429">
    <property type="component" value="Unassembled WGS sequence"/>
</dbReference>
<dbReference type="Gene3D" id="3.40.50.720">
    <property type="entry name" value="NAD(P)-binding Rossmann-like Domain"/>
    <property type="match status" value="1"/>
</dbReference>
<evidence type="ECO:0000256" key="1">
    <source>
        <dbReference type="ARBA" id="ARBA00023002"/>
    </source>
</evidence>
<dbReference type="OrthoDB" id="809632at2759"/>
<dbReference type="SUPFAM" id="SSF50129">
    <property type="entry name" value="GroES-like"/>
    <property type="match status" value="1"/>
</dbReference>
<reference evidence="3" key="1">
    <citation type="journal article" date="2020" name="Stud. Mycol.">
        <title>101 Dothideomycetes genomes: a test case for predicting lifestyles and emergence of pathogens.</title>
        <authorList>
            <person name="Haridas S."/>
            <person name="Albert R."/>
            <person name="Binder M."/>
            <person name="Bloem J."/>
            <person name="Labutti K."/>
            <person name="Salamov A."/>
            <person name="Andreopoulos B."/>
            <person name="Baker S."/>
            <person name="Barry K."/>
            <person name="Bills G."/>
            <person name="Bluhm B."/>
            <person name="Cannon C."/>
            <person name="Castanera R."/>
            <person name="Culley D."/>
            <person name="Daum C."/>
            <person name="Ezra D."/>
            <person name="Gonzalez J."/>
            <person name="Henrissat B."/>
            <person name="Kuo A."/>
            <person name="Liang C."/>
            <person name="Lipzen A."/>
            <person name="Lutzoni F."/>
            <person name="Magnuson J."/>
            <person name="Mondo S."/>
            <person name="Nolan M."/>
            <person name="Ohm R."/>
            <person name="Pangilinan J."/>
            <person name="Park H.-J."/>
            <person name="Ramirez L."/>
            <person name="Alfaro M."/>
            <person name="Sun H."/>
            <person name="Tritt A."/>
            <person name="Yoshinaga Y."/>
            <person name="Zwiers L.-H."/>
            <person name="Turgeon B."/>
            <person name="Goodwin S."/>
            <person name="Spatafora J."/>
            <person name="Crous P."/>
            <person name="Grigoriev I."/>
        </authorList>
    </citation>
    <scope>NUCLEOTIDE SEQUENCE</scope>
    <source>
        <strain evidence="3">CBS 101060</strain>
    </source>
</reference>
<comment type="caution">
    <text evidence="3">The sequence shown here is derived from an EMBL/GenBank/DDBJ whole genome shotgun (WGS) entry which is preliminary data.</text>
</comment>
<evidence type="ECO:0000313" key="4">
    <source>
        <dbReference type="Proteomes" id="UP000799429"/>
    </source>
</evidence>
<dbReference type="Gene3D" id="3.90.180.10">
    <property type="entry name" value="Medium-chain alcohol dehydrogenases, catalytic domain"/>
    <property type="match status" value="1"/>
</dbReference>
<dbReference type="SUPFAM" id="SSF51735">
    <property type="entry name" value="NAD(P)-binding Rossmann-fold domains"/>
    <property type="match status" value="1"/>
</dbReference>
<dbReference type="CDD" id="cd05288">
    <property type="entry name" value="PGDH"/>
    <property type="match status" value="1"/>
</dbReference>
<gene>
    <name evidence="3" type="ORF">M501DRAFT_1009395</name>
</gene>
<keyword evidence="4" id="KW-1185">Reference proteome</keyword>
<accession>A0A9P4VRY3</accession>